<feature type="domain" description="AraC effector-binding" evidence="1">
    <location>
        <begin position="36"/>
        <end position="184"/>
    </location>
</feature>
<organism evidence="2">
    <name type="scientific">Candidatus Atribacter allofermentans</name>
    <dbReference type="NCBI Taxonomy" id="1852833"/>
    <lineage>
        <taxon>Bacteria</taxon>
        <taxon>Pseudomonadati</taxon>
        <taxon>Atribacterota</taxon>
        <taxon>Atribacteria</taxon>
        <taxon>Atribacterales</taxon>
        <taxon>Atribacteraceae</taxon>
        <taxon>Atribacter</taxon>
    </lineage>
</organism>
<gene>
    <name evidence="2" type="ORF">BWY41_01695</name>
</gene>
<dbReference type="InterPro" id="IPR029442">
    <property type="entry name" value="GyrI-like"/>
</dbReference>
<evidence type="ECO:0000313" key="2">
    <source>
        <dbReference type="EMBL" id="OQA55304.1"/>
    </source>
</evidence>
<proteinExistence type="predicted"/>
<dbReference type="AlphaFoldDB" id="A0A1V5SLX6"/>
<name>A0A1V5SLX6_9BACT</name>
<evidence type="ECO:0000259" key="1">
    <source>
        <dbReference type="SMART" id="SM00871"/>
    </source>
</evidence>
<comment type="caution">
    <text evidence="2">The sequence shown here is derived from an EMBL/GenBank/DDBJ whole genome shotgun (WGS) entry which is preliminary data.</text>
</comment>
<dbReference type="Gene3D" id="3.20.80.10">
    <property type="entry name" value="Regulatory factor, effector binding domain"/>
    <property type="match status" value="1"/>
</dbReference>
<reference evidence="2" key="1">
    <citation type="submission" date="2017-02" db="EMBL/GenBank/DDBJ databases">
        <title>Delving into the versatile metabolic prowess of the omnipresent phylum Bacteroidetes.</title>
        <authorList>
            <person name="Nobu M.K."/>
            <person name="Mei R."/>
            <person name="Narihiro T."/>
            <person name="Kuroda K."/>
            <person name="Liu W.-T."/>
        </authorList>
    </citation>
    <scope>NUCLEOTIDE SEQUENCE</scope>
    <source>
        <strain evidence="2">ADurb.Bin276</strain>
    </source>
</reference>
<dbReference type="PANTHER" id="PTHR40055:SF1">
    <property type="entry name" value="TRANSCRIPTIONAL REGULATOR YGIV-RELATED"/>
    <property type="match status" value="1"/>
</dbReference>
<sequence length="188" mass="21635">MKNFQLVFLFIFLTTNFLLIGPIAFSQNQSTTSQSFEIEVIEVPEVLVFSVKKEIQDFSQELPQLIHNSVVELTKMGGKPAGPLIVLYYLENVDFKQPLGKILTEVAWPVDNAQYSNNQFPKIKAARIMFKGPYQGMNAVYQSIHSWLVQNHYKIVYPTREIYHNDPTTTPIEELLTEILIPVEELKE</sequence>
<protein>
    <submittedName>
        <fullName evidence="2">Bacterial transcription activator, effector binding domain</fullName>
    </submittedName>
</protein>
<dbReference type="InterPro" id="IPR011256">
    <property type="entry name" value="Reg_factor_effector_dom_sf"/>
</dbReference>
<dbReference type="PANTHER" id="PTHR40055">
    <property type="entry name" value="TRANSCRIPTIONAL REGULATOR YGIV-RELATED"/>
    <property type="match status" value="1"/>
</dbReference>
<dbReference type="EMBL" id="MWBQ01000165">
    <property type="protein sequence ID" value="OQA55304.1"/>
    <property type="molecule type" value="Genomic_DNA"/>
</dbReference>
<dbReference type="Pfam" id="PF06445">
    <property type="entry name" value="GyrI-like"/>
    <property type="match status" value="1"/>
</dbReference>
<dbReference type="Proteomes" id="UP000485569">
    <property type="component" value="Unassembled WGS sequence"/>
</dbReference>
<dbReference type="InterPro" id="IPR010499">
    <property type="entry name" value="AraC_E-bd"/>
</dbReference>
<dbReference type="InterPro" id="IPR050908">
    <property type="entry name" value="SmbC-like"/>
</dbReference>
<dbReference type="SMART" id="SM00871">
    <property type="entry name" value="AraC_E_bind"/>
    <property type="match status" value="1"/>
</dbReference>
<accession>A0A1V5SLX6</accession>
<dbReference type="SUPFAM" id="SSF55136">
    <property type="entry name" value="Probable bacterial effector-binding domain"/>
    <property type="match status" value="1"/>
</dbReference>